<proteinExistence type="predicted"/>
<evidence type="ECO:0000313" key="2">
    <source>
        <dbReference type="EMBL" id="CAB4659717.1"/>
    </source>
</evidence>
<organism evidence="2">
    <name type="scientific">freshwater metagenome</name>
    <dbReference type="NCBI Taxonomy" id="449393"/>
    <lineage>
        <taxon>unclassified sequences</taxon>
        <taxon>metagenomes</taxon>
        <taxon>ecological metagenomes</taxon>
    </lineage>
</organism>
<protein>
    <submittedName>
        <fullName evidence="2">Unannotated protein</fullName>
    </submittedName>
</protein>
<keyword evidence="1" id="KW-0472">Membrane</keyword>
<dbReference type="AlphaFoldDB" id="A0A6J6LCL5"/>
<sequence>MTAVITEAQRFEMHTCLRGLMGEEVANTMMEHLPPSGWSDVVRKADLDHVEAALKTEVGHLQKSIDLINVHIEGIRSAQWTLVGITIICFIAQTAWIYNGIK</sequence>
<gene>
    <name evidence="2" type="ORF">UFOPK2295_00081</name>
</gene>
<feature type="transmembrane region" description="Helical" evidence="1">
    <location>
        <begin position="80"/>
        <end position="98"/>
    </location>
</feature>
<accession>A0A6J6LCL5</accession>
<evidence type="ECO:0000256" key="1">
    <source>
        <dbReference type="SAM" id="Phobius"/>
    </source>
</evidence>
<name>A0A6J6LCL5_9ZZZZ</name>
<dbReference type="EMBL" id="CAEZWV010000001">
    <property type="protein sequence ID" value="CAB4659717.1"/>
    <property type="molecule type" value="Genomic_DNA"/>
</dbReference>
<keyword evidence="1" id="KW-0812">Transmembrane</keyword>
<keyword evidence="1" id="KW-1133">Transmembrane helix</keyword>
<reference evidence="2" key="1">
    <citation type="submission" date="2020-05" db="EMBL/GenBank/DDBJ databases">
        <authorList>
            <person name="Chiriac C."/>
            <person name="Salcher M."/>
            <person name="Ghai R."/>
            <person name="Kavagutti S V."/>
        </authorList>
    </citation>
    <scope>NUCLEOTIDE SEQUENCE</scope>
</reference>